<dbReference type="InterPro" id="IPR006680">
    <property type="entry name" value="Amidohydro-rel"/>
</dbReference>
<accession>A0A2P9E1Q5</accession>
<dbReference type="InterPro" id="IPR011059">
    <property type="entry name" value="Metal-dep_hydrolase_composite"/>
</dbReference>
<keyword evidence="3" id="KW-0614">Plasmid</keyword>
<evidence type="ECO:0000313" key="3">
    <source>
        <dbReference type="EMBL" id="SPD97302.1"/>
    </source>
</evidence>
<dbReference type="PANTHER" id="PTHR43794">
    <property type="entry name" value="AMINOHYDROLASE SSNA-RELATED"/>
    <property type="match status" value="1"/>
</dbReference>
<dbReference type="Gene3D" id="2.30.40.10">
    <property type="entry name" value="Urease, subunit C, domain 1"/>
    <property type="match status" value="1"/>
</dbReference>
<dbReference type="NCBIfam" id="NF006056">
    <property type="entry name" value="PRK08204.1"/>
    <property type="match status" value="1"/>
</dbReference>
<geneLocation type="plasmid" evidence="3">
    <name>RCS32TR557_p</name>
</geneLocation>
<dbReference type="EMBL" id="LT985234">
    <property type="protein sequence ID" value="SPD97302.1"/>
    <property type="molecule type" value="Genomic_DNA"/>
</dbReference>
<protein>
    <submittedName>
        <fullName evidence="3">S-adenosylhomocysteine deaminase</fullName>
        <ecNumber evidence="3">3.5.4.28</ecNumber>
    </submittedName>
</protein>
<reference evidence="3" key="1">
    <citation type="submission" date="2018-02" db="EMBL/GenBank/DDBJ databases">
        <authorList>
            <person name="Cohen D.B."/>
            <person name="Kent A.D."/>
        </authorList>
    </citation>
    <scope>NUCLEOTIDE SEQUENCE</scope>
    <source>
        <strain evidence="3">557</strain>
    </source>
</reference>
<comment type="similarity">
    <text evidence="1">Belongs to the metallo-dependent hydrolases superfamily. ATZ/TRZ family.</text>
</comment>
<dbReference type="Gene3D" id="3.20.20.140">
    <property type="entry name" value="Metal-dependent hydrolases"/>
    <property type="match status" value="1"/>
</dbReference>
<evidence type="ECO:0000256" key="1">
    <source>
        <dbReference type="ARBA" id="ARBA00006745"/>
    </source>
</evidence>
<dbReference type="SUPFAM" id="SSF51338">
    <property type="entry name" value="Composite domain of metallo-dependent hydrolases"/>
    <property type="match status" value="1"/>
</dbReference>
<gene>
    <name evidence="3" type="ORF">RCS32TR557_P0023</name>
</gene>
<keyword evidence="3" id="KW-0378">Hydrolase</keyword>
<feature type="domain" description="Amidohydrolase-related" evidence="2">
    <location>
        <begin position="254"/>
        <end position="447"/>
    </location>
</feature>
<dbReference type="InterPro" id="IPR050287">
    <property type="entry name" value="MTA/SAH_deaminase"/>
</dbReference>
<dbReference type="InterPro" id="IPR032466">
    <property type="entry name" value="Metal_Hydrolase"/>
</dbReference>
<dbReference type="PANTHER" id="PTHR43794:SF5">
    <property type="entry name" value="CHLOROHYDROLASE FAMILY PROTEIN"/>
    <property type="match status" value="1"/>
</dbReference>
<evidence type="ECO:0000259" key="2">
    <source>
        <dbReference type="Pfam" id="PF01979"/>
    </source>
</evidence>
<dbReference type="GO" id="GO:0050270">
    <property type="term" value="F:S-adenosylhomocysteine deaminase activity"/>
    <property type="evidence" value="ECO:0007669"/>
    <property type="project" value="UniProtKB-EC"/>
</dbReference>
<dbReference type="SUPFAM" id="SSF51556">
    <property type="entry name" value="Metallo-dependent hydrolases"/>
    <property type="match status" value="1"/>
</dbReference>
<name>A0A2P9E1Q5_ECOLX</name>
<dbReference type="AlphaFoldDB" id="A0A2P9E1Q5"/>
<dbReference type="EC" id="3.5.4.28" evidence="3"/>
<sequence>MNDENKLVIFFSLNRRRIVSLLNLKETLQMTDYIRNIVNNQTENAPVTLIRGATILSMDENVGNHERGDILVTGSTITAIGKDLNAEGAHVIDATNMIAMPGMVDSHRHAWEGQLRRINPNATCLDDYSNATHFSFAKYYRPADIYVGNLLTALGAIDAGITTMIDNSHNSRTAAHSDAAVEALLDAGIRAIHASGAPVAGEWDKAHWPGNWQRLQEKYFRDNPDSLVTLGVMAQLEPELWAEARRLGLPIVTEFFGAEMASELESLHQQGLLGPDNIFNHCTALPDEGWEILREAGVRVNVCPRSDSHYGIESGMFAIEAAQRHGITPGLSVDNETSYSTDMFMEMRVAFYLQRVMGMHKQHCCDSDHSLTTIPAAQLLKSATVDGAFCAGLQDKVGSLTPGKQADLILINAADLNLYPNGNAFGTVVHAAERSNIDTVMIGGRIVKQNGKVLGVDSERLRAAIDESREHLFAAAGYEPDIFAEKFLPLVQAN</sequence>
<dbReference type="Pfam" id="PF01979">
    <property type="entry name" value="Amidohydro_1"/>
    <property type="match status" value="1"/>
</dbReference>
<proteinExistence type="inferred from homology"/>
<organism evidence="3">
    <name type="scientific">Escherichia coli</name>
    <dbReference type="NCBI Taxonomy" id="562"/>
    <lineage>
        <taxon>Bacteria</taxon>
        <taxon>Pseudomonadati</taxon>
        <taxon>Pseudomonadota</taxon>
        <taxon>Gammaproteobacteria</taxon>
        <taxon>Enterobacterales</taxon>
        <taxon>Enterobacteriaceae</taxon>
        <taxon>Escherichia</taxon>
    </lineage>
</organism>